<dbReference type="InterPro" id="IPR016162">
    <property type="entry name" value="Ald_DH_N"/>
</dbReference>
<gene>
    <name evidence="4" type="ORF">METZ01_LOCUS150635</name>
</gene>
<evidence type="ECO:0000256" key="1">
    <source>
        <dbReference type="ARBA" id="ARBA00009986"/>
    </source>
</evidence>
<organism evidence="4">
    <name type="scientific">marine metagenome</name>
    <dbReference type="NCBI Taxonomy" id="408172"/>
    <lineage>
        <taxon>unclassified sequences</taxon>
        <taxon>metagenomes</taxon>
        <taxon>ecological metagenomes</taxon>
    </lineage>
</organism>
<dbReference type="InterPro" id="IPR016163">
    <property type="entry name" value="Ald_DH_C"/>
</dbReference>
<dbReference type="PANTHER" id="PTHR42804:SF1">
    <property type="entry name" value="ALDEHYDE DEHYDROGENASE-RELATED"/>
    <property type="match status" value="1"/>
</dbReference>
<dbReference type="EMBL" id="UINC01024343">
    <property type="protein sequence ID" value="SVA97781.1"/>
    <property type="molecule type" value="Genomic_DNA"/>
</dbReference>
<dbReference type="Pfam" id="PF00171">
    <property type="entry name" value="Aldedh"/>
    <property type="match status" value="1"/>
</dbReference>
<comment type="similarity">
    <text evidence="1">Belongs to the aldehyde dehydrogenase family.</text>
</comment>
<dbReference type="FunFam" id="3.40.605.10:FF:000007">
    <property type="entry name" value="NAD/NADP-dependent betaine aldehyde dehydrogenase"/>
    <property type="match status" value="1"/>
</dbReference>
<dbReference type="Gene3D" id="3.40.309.10">
    <property type="entry name" value="Aldehyde Dehydrogenase, Chain A, domain 2"/>
    <property type="match status" value="1"/>
</dbReference>
<feature type="domain" description="Aldehyde dehydrogenase" evidence="3">
    <location>
        <begin position="13"/>
        <end position="474"/>
    </location>
</feature>
<dbReference type="InterPro" id="IPR029510">
    <property type="entry name" value="Ald_DH_CS_GLU"/>
</dbReference>
<dbReference type="GO" id="GO:0016620">
    <property type="term" value="F:oxidoreductase activity, acting on the aldehyde or oxo group of donors, NAD or NADP as acceptor"/>
    <property type="evidence" value="ECO:0007669"/>
    <property type="project" value="InterPro"/>
</dbReference>
<reference evidence="4" key="1">
    <citation type="submission" date="2018-05" db="EMBL/GenBank/DDBJ databases">
        <authorList>
            <person name="Lanie J.A."/>
            <person name="Ng W.-L."/>
            <person name="Kazmierczak K.M."/>
            <person name="Andrzejewski T.M."/>
            <person name="Davidsen T.M."/>
            <person name="Wayne K.J."/>
            <person name="Tettelin H."/>
            <person name="Glass J.I."/>
            <person name="Rusch D."/>
            <person name="Podicherti R."/>
            <person name="Tsui H.-C.T."/>
            <person name="Winkler M.E."/>
        </authorList>
    </citation>
    <scope>NUCLEOTIDE SEQUENCE</scope>
</reference>
<dbReference type="CDD" id="cd07139">
    <property type="entry name" value="ALDH_AldA-Rv0768"/>
    <property type="match status" value="1"/>
</dbReference>
<evidence type="ECO:0000259" key="3">
    <source>
        <dbReference type="Pfam" id="PF00171"/>
    </source>
</evidence>
<dbReference type="InterPro" id="IPR016161">
    <property type="entry name" value="Ald_DH/histidinol_DH"/>
</dbReference>
<protein>
    <recommendedName>
        <fullName evidence="3">Aldehyde dehydrogenase domain-containing protein</fullName>
    </recommendedName>
</protein>
<dbReference type="PROSITE" id="PS00687">
    <property type="entry name" value="ALDEHYDE_DEHYDR_GLU"/>
    <property type="match status" value="1"/>
</dbReference>
<dbReference type="SUPFAM" id="SSF53720">
    <property type="entry name" value="ALDH-like"/>
    <property type="match status" value="1"/>
</dbReference>
<dbReference type="Gene3D" id="3.40.605.10">
    <property type="entry name" value="Aldehyde Dehydrogenase, Chain A, domain 1"/>
    <property type="match status" value="1"/>
</dbReference>
<name>A0A382A963_9ZZZZ</name>
<evidence type="ECO:0000313" key="4">
    <source>
        <dbReference type="EMBL" id="SVA97781.1"/>
    </source>
</evidence>
<dbReference type="PANTHER" id="PTHR42804">
    <property type="entry name" value="ALDEHYDE DEHYDROGENASE"/>
    <property type="match status" value="1"/>
</dbReference>
<keyword evidence="2" id="KW-0560">Oxidoreductase</keyword>
<dbReference type="InterPro" id="IPR015590">
    <property type="entry name" value="Aldehyde_DH_dom"/>
</dbReference>
<dbReference type="AlphaFoldDB" id="A0A382A963"/>
<proteinExistence type="inferred from homology"/>
<dbReference type="FunFam" id="3.40.309.10:FF:000012">
    <property type="entry name" value="Betaine aldehyde dehydrogenase"/>
    <property type="match status" value="1"/>
</dbReference>
<evidence type="ECO:0000256" key="2">
    <source>
        <dbReference type="ARBA" id="ARBA00023002"/>
    </source>
</evidence>
<sequence>MQSRDKFFIGNEWVSPSSTQTFEVVNASTGELVATAPEGANADIDAAVSAARTAFEYGEWANSSPSDRAEIMERFLAALVKRGEELAQTVSTQNGMPIGLSTAFEAEYSAGLLQYYTEGVKNIDTALDIRPSQMGKETQVKKVPFGVVAAIIPWNYPVTLAISKIAPAMAAGCTLVIKPSPGTVLDSYILAEAALEAGVPAGVLNWVAADREVGAYLVSHPGVDKVAFTGSSAAGRLIAETCGGLLRPVTLELGGKSAAIVLEDADIDAFIEGAPMACLLNNGQTCFAGTRILAPKSQYKQISEAVADLASTMVIGDALDPETQMGPMASKLHRDRVEAYIVTGKTEAKLIAGGGRPKNTPQGWFVEPTVFTDVANDAVISREEIFGPVLSIISYEGEDEAISLANDSEFGLGGSVWSADSEHALKVANQVNCGTVGVNGYVPSIGAPFGGVKASGIGRELGPEAVDSYQSLKSTYIMS</sequence>
<accession>A0A382A963</accession>